<organism evidence="1 2">
    <name type="scientific">Methylophaga marina</name>
    <dbReference type="NCBI Taxonomy" id="45495"/>
    <lineage>
        <taxon>Bacteria</taxon>
        <taxon>Pseudomonadati</taxon>
        <taxon>Pseudomonadota</taxon>
        <taxon>Gammaproteobacteria</taxon>
        <taxon>Thiotrichales</taxon>
        <taxon>Piscirickettsiaceae</taxon>
        <taxon>Methylophaga</taxon>
    </lineage>
</organism>
<comment type="caution">
    <text evidence="1">The sequence shown here is derived from an EMBL/GenBank/DDBJ whole genome shotgun (WGS) entry which is preliminary data.</text>
</comment>
<accession>A0ABN0TX86</accession>
<sequence length="249" mass="28583">MTNKLYALDFDGVICDSAIETGMAGWKVALKLWTDMPKAIPEGLIEKFRQVRPVMETGYEAVLIMRLLYEGMSPDTLMSAFHHQMEALMIRDDMFVDELKDIFGSTRDEWIRDDFDSWIAMNPLFDGIAEKLRRIPTDSLVIITTKQERFVDHILKANQIALPIEQVYGLDRNMSKQQILNDLHGENPSLKILFIEDRLPTLINVITDDRLDDIQLYLAGWGYNTTTDKDSASNIDRISVIQLSDIPKL</sequence>
<reference evidence="1 2" key="1">
    <citation type="journal article" date="2019" name="Int. J. Syst. Evol. Microbiol.">
        <title>The Global Catalogue of Microorganisms (GCM) 10K type strain sequencing project: providing services to taxonomists for standard genome sequencing and annotation.</title>
        <authorList>
            <consortium name="The Broad Institute Genomics Platform"/>
            <consortium name="The Broad Institute Genome Sequencing Center for Infectious Disease"/>
            <person name="Wu L."/>
            <person name="Ma J."/>
        </authorList>
    </citation>
    <scope>NUCLEOTIDE SEQUENCE [LARGE SCALE GENOMIC DNA]</scope>
    <source>
        <strain evidence="1 2">JCM 6886</strain>
    </source>
</reference>
<dbReference type="SUPFAM" id="SSF56784">
    <property type="entry name" value="HAD-like"/>
    <property type="match status" value="1"/>
</dbReference>
<name>A0ABN0TX86_9GAMM</name>
<evidence type="ECO:0000313" key="2">
    <source>
        <dbReference type="Proteomes" id="UP001501476"/>
    </source>
</evidence>
<proteinExistence type="predicted"/>
<dbReference type="Proteomes" id="UP001501476">
    <property type="component" value="Unassembled WGS sequence"/>
</dbReference>
<keyword evidence="1" id="KW-0378">Hydrolase</keyword>
<dbReference type="InterPro" id="IPR036412">
    <property type="entry name" value="HAD-like_sf"/>
</dbReference>
<evidence type="ECO:0000313" key="1">
    <source>
        <dbReference type="EMBL" id="GAA0232089.1"/>
    </source>
</evidence>
<dbReference type="GO" id="GO:0016787">
    <property type="term" value="F:hydrolase activity"/>
    <property type="evidence" value="ECO:0007669"/>
    <property type="project" value="UniProtKB-KW"/>
</dbReference>
<dbReference type="RefSeq" id="WP_286305996.1">
    <property type="nucleotide sequence ID" value="NZ_AP027741.1"/>
</dbReference>
<keyword evidence="2" id="KW-1185">Reference proteome</keyword>
<gene>
    <name evidence="1" type="ORF">GCM10008964_24110</name>
</gene>
<protein>
    <submittedName>
        <fullName evidence="1">HAD family hydrolase</fullName>
    </submittedName>
</protein>
<dbReference type="EMBL" id="BAAADG010000018">
    <property type="protein sequence ID" value="GAA0232089.1"/>
    <property type="molecule type" value="Genomic_DNA"/>
</dbReference>